<keyword evidence="2" id="KW-0378">Hydrolase</keyword>
<evidence type="ECO:0000313" key="5">
    <source>
        <dbReference type="Ensembl" id="ENSPCOP00000029807.1"/>
    </source>
</evidence>
<keyword evidence="1" id="KW-0963">Cytoplasm</keyword>
<dbReference type="InterPro" id="IPR052365">
    <property type="entry name" value="THEM4/THEM5_acyl-CoA_thioest"/>
</dbReference>
<sequence>MLRSCAAHLRALGALRGPRGGAHPPLCEPRPALRSFSSEKVVYKDFSIPNPSWNKDIRLLFDQFMKKCEDGSWKCLPSCKYRSSQRIQDFKTFLPGRNSHFPMNIFECQI</sequence>
<dbReference type="PANTHER" id="PTHR12418">
    <property type="entry name" value="ACYL-COENZYME A THIOESTERASE THEM4"/>
    <property type="match status" value="1"/>
</dbReference>
<proteinExistence type="predicted"/>
<dbReference type="GeneTree" id="ENSGT00940000160047"/>
<reference evidence="5" key="2">
    <citation type="submission" date="2025-09" db="UniProtKB">
        <authorList>
            <consortium name="Ensembl"/>
        </authorList>
    </citation>
    <scope>IDENTIFICATION</scope>
</reference>
<dbReference type="Proteomes" id="UP000233160">
    <property type="component" value="Unassembled WGS sequence"/>
</dbReference>
<dbReference type="AlphaFoldDB" id="A0A2K6GUA3"/>
<evidence type="ECO:0000256" key="2">
    <source>
        <dbReference type="ARBA" id="ARBA00022801"/>
    </source>
</evidence>
<organism evidence="5 6">
    <name type="scientific">Propithecus coquereli</name>
    <name type="common">Coquerel's sifaka</name>
    <name type="synonym">Propithecus verreauxi coquereli</name>
    <dbReference type="NCBI Taxonomy" id="379532"/>
    <lineage>
        <taxon>Eukaryota</taxon>
        <taxon>Metazoa</taxon>
        <taxon>Chordata</taxon>
        <taxon>Craniata</taxon>
        <taxon>Vertebrata</taxon>
        <taxon>Euteleostomi</taxon>
        <taxon>Mammalia</taxon>
        <taxon>Eutheria</taxon>
        <taxon>Euarchontoglires</taxon>
        <taxon>Primates</taxon>
        <taxon>Strepsirrhini</taxon>
        <taxon>Lemuriformes</taxon>
        <taxon>Indriidae</taxon>
        <taxon>Propithecus</taxon>
    </lineage>
</organism>
<dbReference type="Gene3D" id="3.10.129.10">
    <property type="entry name" value="Hotdog Thioesterase"/>
    <property type="match status" value="1"/>
</dbReference>
<keyword evidence="3" id="KW-0276">Fatty acid metabolism</keyword>
<gene>
    <name evidence="5" type="primary">THEM4</name>
</gene>
<accession>A0A2K6GUA3</accession>
<dbReference type="GO" id="GO:0016787">
    <property type="term" value="F:hydrolase activity"/>
    <property type="evidence" value="ECO:0007669"/>
    <property type="project" value="UniProtKB-KW"/>
</dbReference>
<keyword evidence="6" id="KW-1185">Reference proteome</keyword>
<dbReference type="Ensembl" id="ENSPCOT00000040752.1">
    <property type="protein sequence ID" value="ENSPCOP00000029807.1"/>
    <property type="gene ID" value="ENSPCOG00000027613.1"/>
</dbReference>
<keyword evidence="4" id="KW-0443">Lipid metabolism</keyword>
<name>A0A2K6GUA3_PROCO</name>
<evidence type="ECO:0000256" key="3">
    <source>
        <dbReference type="ARBA" id="ARBA00022832"/>
    </source>
</evidence>
<dbReference type="PANTHER" id="PTHR12418:SF19">
    <property type="entry name" value="ACYL-COENZYME A THIOESTERASE THEM4"/>
    <property type="match status" value="1"/>
</dbReference>
<dbReference type="GO" id="GO:0006631">
    <property type="term" value="P:fatty acid metabolic process"/>
    <property type="evidence" value="ECO:0007669"/>
    <property type="project" value="UniProtKB-KW"/>
</dbReference>
<evidence type="ECO:0000256" key="1">
    <source>
        <dbReference type="ARBA" id="ARBA00022490"/>
    </source>
</evidence>
<evidence type="ECO:0000256" key="4">
    <source>
        <dbReference type="ARBA" id="ARBA00023098"/>
    </source>
</evidence>
<protein>
    <submittedName>
        <fullName evidence="5">Thioesterase superfamily member 4</fullName>
    </submittedName>
</protein>
<evidence type="ECO:0000313" key="6">
    <source>
        <dbReference type="Proteomes" id="UP000233160"/>
    </source>
</evidence>
<reference evidence="5" key="1">
    <citation type="submission" date="2025-08" db="UniProtKB">
        <authorList>
            <consortium name="Ensembl"/>
        </authorList>
    </citation>
    <scope>IDENTIFICATION</scope>
</reference>